<keyword evidence="2" id="KW-1185">Reference proteome</keyword>
<dbReference type="EMBL" id="JACBAZ010000057">
    <property type="protein sequence ID" value="NWK57823.1"/>
    <property type="molecule type" value="Genomic_DNA"/>
</dbReference>
<gene>
    <name evidence="1" type="ORF">HW115_19545</name>
</gene>
<dbReference type="Proteomes" id="UP000557872">
    <property type="component" value="Unassembled WGS sequence"/>
</dbReference>
<dbReference type="InterPro" id="IPR025459">
    <property type="entry name" value="DUF4279"/>
</dbReference>
<protein>
    <submittedName>
        <fullName evidence="1">DUF4279 domain-containing protein</fullName>
    </submittedName>
</protein>
<evidence type="ECO:0000313" key="2">
    <source>
        <dbReference type="Proteomes" id="UP000557872"/>
    </source>
</evidence>
<comment type="caution">
    <text evidence="1">The sequence shown here is derived from an EMBL/GenBank/DDBJ whole genome shotgun (WGS) entry which is preliminary data.</text>
</comment>
<sequence>MCNPRDEYPQERWITVGGLVDETAASLRIVGDDLVPDEITDILGFPPTIGRKKGDKRQGKNTKKIYTAPTGIWNLSSPRGSGDLESHIRWLFEVIPSDVEIWKSLACRFELDLFCGLFLDDWNRSVLLDSPTLLFLGERGIDLTFDIYSPCTEDE</sequence>
<evidence type="ECO:0000313" key="1">
    <source>
        <dbReference type="EMBL" id="NWK57823.1"/>
    </source>
</evidence>
<organism evidence="1 2">
    <name type="scientific">Oceaniferula marina</name>
    <dbReference type="NCBI Taxonomy" id="2748318"/>
    <lineage>
        <taxon>Bacteria</taxon>
        <taxon>Pseudomonadati</taxon>
        <taxon>Verrucomicrobiota</taxon>
        <taxon>Verrucomicrobiia</taxon>
        <taxon>Verrucomicrobiales</taxon>
        <taxon>Verrucomicrobiaceae</taxon>
        <taxon>Oceaniferula</taxon>
    </lineage>
</organism>
<name>A0A851GJX5_9BACT</name>
<dbReference type="Pfam" id="PF14106">
    <property type="entry name" value="DUF4279"/>
    <property type="match status" value="1"/>
</dbReference>
<dbReference type="AlphaFoldDB" id="A0A851GJX5"/>
<proteinExistence type="predicted"/>
<reference evidence="1 2" key="1">
    <citation type="submission" date="2020-07" db="EMBL/GenBank/DDBJ databases">
        <title>Roseicoccus Jingziensis gen. nov., sp. nov., isolated from coastal seawater.</title>
        <authorList>
            <person name="Feng X."/>
        </authorList>
    </citation>
    <scope>NUCLEOTIDE SEQUENCE [LARGE SCALE GENOMIC DNA]</scope>
    <source>
        <strain evidence="1 2">N1E253</strain>
    </source>
</reference>
<dbReference type="RefSeq" id="WP_178935352.1">
    <property type="nucleotide sequence ID" value="NZ_JACBAZ010000057.1"/>
</dbReference>
<accession>A0A851GJX5</accession>